<dbReference type="InterPro" id="IPR025491">
    <property type="entry name" value="DUF4382"/>
</dbReference>
<gene>
    <name evidence="2" type="ORF">V1468_03455</name>
</gene>
<dbReference type="Proteomes" id="UP001356704">
    <property type="component" value="Unassembled WGS sequence"/>
</dbReference>
<sequence>MKEFQFIKTLFLLTVVLTISSCTKDDIEDNSQLTQITVKLKSSNQSSSQLYLDIEGVQIRIGENPHSTNSWVSLNTINQGVFNVSDLEEGNKLLLVDDFEVEATYVYEIRLLLGDNNFMDINHVLHSLDIETLGNAKPSNLIETQLNSKRRYDMVIDIDLDKSVSYNEEENMMILNPKLYTAIRQIEY</sequence>
<feature type="domain" description="DUF4382" evidence="1">
    <location>
        <begin position="44"/>
        <end position="177"/>
    </location>
</feature>
<dbReference type="EMBL" id="JAZHOU010000001">
    <property type="protein sequence ID" value="MEF3078051.1"/>
    <property type="molecule type" value="Genomic_DNA"/>
</dbReference>
<dbReference type="PROSITE" id="PS51257">
    <property type="entry name" value="PROKAR_LIPOPROTEIN"/>
    <property type="match status" value="1"/>
</dbReference>
<protein>
    <submittedName>
        <fullName evidence="2">DUF4382 domain-containing protein</fullName>
    </submittedName>
</protein>
<name>A0ABU7W4H0_9FLAO</name>
<proteinExistence type="predicted"/>
<organism evidence="2 3">
    <name type="scientific">Winogradskyella poriferorum</name>
    <dbReference type="NCBI Taxonomy" id="307627"/>
    <lineage>
        <taxon>Bacteria</taxon>
        <taxon>Pseudomonadati</taxon>
        <taxon>Bacteroidota</taxon>
        <taxon>Flavobacteriia</taxon>
        <taxon>Flavobacteriales</taxon>
        <taxon>Flavobacteriaceae</taxon>
        <taxon>Winogradskyella</taxon>
    </lineage>
</organism>
<evidence type="ECO:0000259" key="1">
    <source>
        <dbReference type="Pfam" id="PF14321"/>
    </source>
</evidence>
<evidence type="ECO:0000313" key="3">
    <source>
        <dbReference type="Proteomes" id="UP001356704"/>
    </source>
</evidence>
<keyword evidence="3" id="KW-1185">Reference proteome</keyword>
<reference evidence="2 3" key="1">
    <citation type="submission" date="2024-02" db="EMBL/GenBank/DDBJ databases">
        <title>Winogradskyella poriferorum JCM 12885.</title>
        <authorList>
            <person name="Zhang D.-F."/>
            <person name="Fu Z.-Y."/>
        </authorList>
    </citation>
    <scope>NUCLEOTIDE SEQUENCE [LARGE SCALE GENOMIC DNA]</scope>
    <source>
        <strain evidence="2 3">JCM 12885</strain>
    </source>
</reference>
<dbReference type="Pfam" id="PF14321">
    <property type="entry name" value="DUF4382"/>
    <property type="match status" value="1"/>
</dbReference>
<evidence type="ECO:0000313" key="2">
    <source>
        <dbReference type="EMBL" id="MEF3078051.1"/>
    </source>
</evidence>
<accession>A0ABU7W4H0</accession>
<dbReference type="RefSeq" id="WP_331808854.1">
    <property type="nucleotide sequence ID" value="NZ_JAZHOU010000001.1"/>
</dbReference>
<comment type="caution">
    <text evidence="2">The sequence shown here is derived from an EMBL/GenBank/DDBJ whole genome shotgun (WGS) entry which is preliminary data.</text>
</comment>